<protein>
    <recommendedName>
        <fullName evidence="3">NmrA-like domain-containing protein</fullName>
    </recommendedName>
</protein>
<dbReference type="SUPFAM" id="SSF51735">
    <property type="entry name" value="NAD(P)-binding Rossmann-fold domains"/>
    <property type="match status" value="1"/>
</dbReference>
<comment type="caution">
    <text evidence="4">The sequence shown here is derived from an EMBL/GenBank/DDBJ whole genome shotgun (WGS) entry which is preliminary data.</text>
</comment>
<dbReference type="Gene3D" id="3.90.25.10">
    <property type="entry name" value="UDP-galactose 4-epimerase, domain 1"/>
    <property type="match status" value="1"/>
</dbReference>
<dbReference type="InterPro" id="IPR051164">
    <property type="entry name" value="NmrA-like_oxidored"/>
</dbReference>
<evidence type="ECO:0000313" key="4">
    <source>
        <dbReference type="EMBL" id="KAL1863899.1"/>
    </source>
</evidence>
<proteinExistence type="inferred from homology"/>
<evidence type="ECO:0000256" key="2">
    <source>
        <dbReference type="ARBA" id="ARBA00022857"/>
    </source>
</evidence>
<evidence type="ECO:0000313" key="5">
    <source>
        <dbReference type="Proteomes" id="UP001583177"/>
    </source>
</evidence>
<reference evidence="4 5" key="1">
    <citation type="journal article" date="2024" name="IMA Fungus">
        <title>IMA Genome - F19 : A genome assembly and annotation guide to empower mycologists, including annotated draft genome sequences of Ceratocystis pirilliformis, Diaporthe australafricana, Fusarium ophioides, Paecilomyces lecythidis, and Sporothrix stenoceras.</title>
        <authorList>
            <person name="Aylward J."/>
            <person name="Wilson A.M."/>
            <person name="Visagie C.M."/>
            <person name="Spraker J."/>
            <person name="Barnes I."/>
            <person name="Buitendag C."/>
            <person name="Ceriani C."/>
            <person name="Del Mar Angel L."/>
            <person name="du Plessis D."/>
            <person name="Fuchs T."/>
            <person name="Gasser K."/>
            <person name="Kramer D."/>
            <person name="Li W."/>
            <person name="Munsamy K."/>
            <person name="Piso A."/>
            <person name="Price J.L."/>
            <person name="Sonnekus B."/>
            <person name="Thomas C."/>
            <person name="van der Nest A."/>
            <person name="van Dijk A."/>
            <person name="van Heerden A."/>
            <person name="van Vuuren N."/>
            <person name="Yilmaz N."/>
            <person name="Duong T.A."/>
            <person name="van der Merwe N.A."/>
            <person name="Wingfield M.J."/>
            <person name="Wingfield B.D."/>
        </authorList>
    </citation>
    <scope>NUCLEOTIDE SEQUENCE [LARGE SCALE GENOMIC DNA]</scope>
    <source>
        <strain evidence="4 5">CMW 18300</strain>
    </source>
</reference>
<dbReference type="InterPro" id="IPR036291">
    <property type="entry name" value="NAD(P)-bd_dom_sf"/>
</dbReference>
<name>A0ABR3WK37_9PEZI</name>
<evidence type="ECO:0000259" key="3">
    <source>
        <dbReference type="Pfam" id="PF05368"/>
    </source>
</evidence>
<keyword evidence="5" id="KW-1185">Reference proteome</keyword>
<evidence type="ECO:0000256" key="1">
    <source>
        <dbReference type="ARBA" id="ARBA00006328"/>
    </source>
</evidence>
<dbReference type="PANTHER" id="PTHR42748">
    <property type="entry name" value="NITROGEN METABOLITE REPRESSION PROTEIN NMRA FAMILY MEMBER"/>
    <property type="match status" value="1"/>
</dbReference>
<dbReference type="InterPro" id="IPR008030">
    <property type="entry name" value="NmrA-like"/>
</dbReference>
<dbReference type="CDD" id="cd05251">
    <property type="entry name" value="NmrA_like_SDR_a"/>
    <property type="match status" value="1"/>
</dbReference>
<organism evidence="4 5">
    <name type="scientific">Diaporthe australafricana</name>
    <dbReference type="NCBI Taxonomy" id="127596"/>
    <lineage>
        <taxon>Eukaryota</taxon>
        <taxon>Fungi</taxon>
        <taxon>Dikarya</taxon>
        <taxon>Ascomycota</taxon>
        <taxon>Pezizomycotina</taxon>
        <taxon>Sordariomycetes</taxon>
        <taxon>Sordariomycetidae</taxon>
        <taxon>Diaporthales</taxon>
        <taxon>Diaporthaceae</taxon>
        <taxon>Diaporthe</taxon>
    </lineage>
</organism>
<sequence length="304" mass="33368">MSRALLITGATGKQGGSVLSALLATKADFQYLALTRDVSSASAKRLAAKSPKITLVEGNLDDADSMFKNAQKATKSPIWGVFSVQTPAMNKTGPAIEEKQGKDLVNVALQNNVRHFVYSSVDRGGARSIENQTNIPHFRSKYNIEHHLINKAKGTRMDWTILRPVAFMENFDFGFVGKIFASAWNLAVKSRPLQLVATSDIGVFGAKAFMDPGNFSGKSISLAGDELTYEQMAAVFKEKTGSNVPLSLGILARLTLWLSEEMGTMFEFFEKEGYGANIEELRKMHPELKTLGTWLEGSSYVKRS</sequence>
<gene>
    <name evidence="4" type="ORF">Daus18300_008048</name>
</gene>
<keyword evidence="2" id="KW-0521">NADP</keyword>
<feature type="domain" description="NmrA-like" evidence="3">
    <location>
        <begin position="3"/>
        <end position="282"/>
    </location>
</feature>
<dbReference type="Pfam" id="PF05368">
    <property type="entry name" value="NmrA"/>
    <property type="match status" value="1"/>
</dbReference>
<dbReference type="Gene3D" id="3.40.50.720">
    <property type="entry name" value="NAD(P)-binding Rossmann-like Domain"/>
    <property type="match status" value="1"/>
</dbReference>
<dbReference type="EMBL" id="JAWRVE010000073">
    <property type="protein sequence ID" value="KAL1863899.1"/>
    <property type="molecule type" value="Genomic_DNA"/>
</dbReference>
<accession>A0ABR3WK37</accession>
<comment type="similarity">
    <text evidence="1">Belongs to the NmrA-type oxidoreductase family.</text>
</comment>
<dbReference type="PANTHER" id="PTHR42748:SF7">
    <property type="entry name" value="NMRA LIKE REDOX SENSOR 1-RELATED"/>
    <property type="match status" value="1"/>
</dbReference>
<dbReference type="Proteomes" id="UP001583177">
    <property type="component" value="Unassembled WGS sequence"/>
</dbReference>